<dbReference type="FunFam" id="1.10.1220.70:FF:000001">
    <property type="entry name" value="Olfactory receptor"/>
    <property type="match status" value="1"/>
</dbReference>
<keyword evidence="11" id="KW-0675">Receptor</keyword>
<evidence type="ECO:0000313" key="16">
    <source>
        <dbReference type="Proteomes" id="UP000326458"/>
    </source>
</evidence>
<organism evidence="15 16">
    <name type="scientific">Muntiacus muntjak</name>
    <name type="common">Barking deer</name>
    <name type="synonym">Indian muntjac</name>
    <dbReference type="NCBI Taxonomy" id="9888"/>
    <lineage>
        <taxon>Eukaryota</taxon>
        <taxon>Metazoa</taxon>
        <taxon>Chordata</taxon>
        <taxon>Craniata</taxon>
        <taxon>Vertebrata</taxon>
        <taxon>Euteleostomi</taxon>
        <taxon>Mammalia</taxon>
        <taxon>Eutheria</taxon>
        <taxon>Laurasiatheria</taxon>
        <taxon>Artiodactyla</taxon>
        <taxon>Ruminantia</taxon>
        <taxon>Pecora</taxon>
        <taxon>Cervidae</taxon>
        <taxon>Muntiacinae</taxon>
        <taxon>Muntiacus</taxon>
    </lineage>
</organism>
<keyword evidence="16" id="KW-1185">Reference proteome</keyword>
<dbReference type="PROSITE" id="PS50262">
    <property type="entry name" value="G_PROTEIN_RECEP_F1_2"/>
    <property type="match status" value="1"/>
</dbReference>
<dbReference type="EMBL" id="VCEA01000002">
    <property type="protein sequence ID" value="KAB0352997.1"/>
    <property type="molecule type" value="Genomic_DNA"/>
</dbReference>
<gene>
    <name evidence="15" type="ORF">FD754_017854</name>
</gene>
<dbReference type="AlphaFoldDB" id="A0A5N3VV40"/>
<accession>A0A5N3VV40</accession>
<dbReference type="SUPFAM" id="SSF81321">
    <property type="entry name" value="Family A G protein-coupled receptor-like"/>
    <property type="match status" value="1"/>
</dbReference>
<evidence type="ECO:0000256" key="10">
    <source>
        <dbReference type="ARBA" id="ARBA00023136"/>
    </source>
</evidence>
<evidence type="ECO:0000256" key="13">
    <source>
        <dbReference type="SAM" id="Phobius"/>
    </source>
</evidence>
<keyword evidence="12" id="KW-0807">Transducer</keyword>
<keyword evidence="4" id="KW-1003">Cell membrane</keyword>
<sequence length="305" mass="32656">MFARSPALNQPGPTEFVSRAFTSAPGLQAPLSVLFLVLYLMTLRGNTAVTWVVCTHSPLHTPMYSFLCDLSFLDICCTTVVVPLMLCNILGARKPIPLAGCGAQMFFFVTLGSAACFLLAVTAYERHAATRHPLHSTRILTRELCVRLAGCAAGLPSPLPAAQRPNLHPALLRAPPRHQPPPVRRAPVPRPACADPRVRQAALHAAGSLVLAVPFLISASHVLTGSVLRARSAAARRRAFSACSPHLAAVPLQDGCCSLDEDRQIALTYTFATPLLNPLIYTLRNKDGRGALKNAFISKAASDTT</sequence>
<reference evidence="15 16" key="1">
    <citation type="submission" date="2019-06" db="EMBL/GenBank/DDBJ databases">
        <title>Discovery of a novel chromosome fission-fusion reversal in muntjac.</title>
        <authorList>
            <person name="Mudd A.B."/>
            <person name="Bredeson J.V."/>
            <person name="Baum R."/>
            <person name="Hockemeyer D."/>
            <person name="Rokhsar D.S."/>
        </authorList>
    </citation>
    <scope>NUCLEOTIDE SEQUENCE [LARGE SCALE GENOMIC DNA]</scope>
    <source>
        <strain evidence="15">UTSW_UCB_Mm</strain>
        <tissue evidence="15">Fibroblast cell line</tissue>
    </source>
</reference>
<evidence type="ECO:0000256" key="12">
    <source>
        <dbReference type="ARBA" id="ARBA00023224"/>
    </source>
</evidence>
<dbReference type="InterPro" id="IPR000276">
    <property type="entry name" value="GPCR_Rhodpsn"/>
</dbReference>
<dbReference type="GO" id="GO:0004984">
    <property type="term" value="F:olfactory receptor activity"/>
    <property type="evidence" value="ECO:0007669"/>
    <property type="project" value="InterPro"/>
</dbReference>
<keyword evidence="5" id="KW-0716">Sensory transduction</keyword>
<evidence type="ECO:0000256" key="4">
    <source>
        <dbReference type="ARBA" id="ARBA00022475"/>
    </source>
</evidence>
<evidence type="ECO:0000313" key="15">
    <source>
        <dbReference type="EMBL" id="KAB0352997.1"/>
    </source>
</evidence>
<evidence type="ECO:0000256" key="5">
    <source>
        <dbReference type="ARBA" id="ARBA00022606"/>
    </source>
</evidence>
<evidence type="ECO:0000256" key="11">
    <source>
        <dbReference type="ARBA" id="ARBA00023170"/>
    </source>
</evidence>
<evidence type="ECO:0000256" key="6">
    <source>
        <dbReference type="ARBA" id="ARBA00022692"/>
    </source>
</evidence>
<keyword evidence="8 13" id="KW-1133">Transmembrane helix</keyword>
<feature type="domain" description="G-protein coupled receptors family 1 profile" evidence="14">
    <location>
        <begin position="45"/>
        <end position="148"/>
    </location>
</feature>
<evidence type="ECO:0000256" key="7">
    <source>
        <dbReference type="ARBA" id="ARBA00022725"/>
    </source>
</evidence>
<dbReference type="Pfam" id="PF00001">
    <property type="entry name" value="7tm_1"/>
    <property type="match status" value="1"/>
</dbReference>
<dbReference type="PRINTS" id="PR00245">
    <property type="entry name" value="OLFACTORYR"/>
</dbReference>
<feature type="transmembrane region" description="Helical" evidence="13">
    <location>
        <begin position="66"/>
        <end position="91"/>
    </location>
</feature>
<dbReference type="GO" id="GO:0004930">
    <property type="term" value="F:G protein-coupled receptor activity"/>
    <property type="evidence" value="ECO:0007669"/>
    <property type="project" value="UniProtKB-KW"/>
</dbReference>
<comment type="similarity">
    <text evidence="3">Belongs to the G-protein coupled receptor 1 family.</text>
</comment>
<dbReference type="InterPro" id="IPR017452">
    <property type="entry name" value="GPCR_Rhodpsn_7TM"/>
</dbReference>
<protein>
    <recommendedName>
        <fullName evidence="14">G-protein coupled receptors family 1 profile domain-containing protein</fullName>
    </recommendedName>
</protein>
<name>A0A5N3VV40_MUNMU</name>
<evidence type="ECO:0000259" key="14">
    <source>
        <dbReference type="PROSITE" id="PS50262"/>
    </source>
</evidence>
<comment type="caution">
    <text evidence="15">The sequence shown here is derived from an EMBL/GenBank/DDBJ whole genome shotgun (WGS) entry which is preliminary data.</text>
</comment>
<comment type="function">
    <text evidence="1">Putative odorant or sperm cell receptor.</text>
</comment>
<dbReference type="Gene3D" id="1.20.1070.10">
    <property type="entry name" value="Rhodopsin 7-helix transmembrane proteins"/>
    <property type="match status" value="1"/>
</dbReference>
<feature type="transmembrane region" description="Helical" evidence="13">
    <location>
        <begin position="205"/>
        <end position="228"/>
    </location>
</feature>
<dbReference type="PRINTS" id="PR00237">
    <property type="entry name" value="GPCRRHODOPSN"/>
</dbReference>
<dbReference type="InterPro" id="IPR000725">
    <property type="entry name" value="Olfact_rcpt"/>
</dbReference>
<dbReference type="Proteomes" id="UP000326458">
    <property type="component" value="Unassembled WGS sequence"/>
</dbReference>
<proteinExistence type="inferred from homology"/>
<keyword evidence="10 13" id="KW-0472">Membrane</keyword>
<evidence type="ECO:0000256" key="3">
    <source>
        <dbReference type="ARBA" id="ARBA00010663"/>
    </source>
</evidence>
<keyword evidence="6 13" id="KW-0812">Transmembrane</keyword>
<feature type="transmembrane region" description="Helical" evidence="13">
    <location>
        <begin position="103"/>
        <end position="124"/>
    </location>
</feature>
<dbReference type="GO" id="GO:0005886">
    <property type="term" value="C:plasma membrane"/>
    <property type="evidence" value="ECO:0007669"/>
    <property type="project" value="UniProtKB-SubCell"/>
</dbReference>
<evidence type="ECO:0000256" key="1">
    <source>
        <dbReference type="ARBA" id="ARBA00003929"/>
    </source>
</evidence>
<evidence type="ECO:0000256" key="8">
    <source>
        <dbReference type="ARBA" id="ARBA00022989"/>
    </source>
</evidence>
<keyword evidence="7" id="KW-0552">Olfaction</keyword>
<dbReference type="PANTHER" id="PTHR26453">
    <property type="entry name" value="OLFACTORY RECEPTOR"/>
    <property type="match status" value="1"/>
</dbReference>
<feature type="transmembrane region" description="Helical" evidence="13">
    <location>
        <begin position="31"/>
        <end position="54"/>
    </location>
</feature>
<evidence type="ECO:0000256" key="9">
    <source>
        <dbReference type="ARBA" id="ARBA00023040"/>
    </source>
</evidence>
<comment type="subcellular location">
    <subcellularLocation>
        <location evidence="2">Cell membrane</location>
        <topology evidence="2">Multi-pass membrane protein</topology>
    </subcellularLocation>
</comment>
<evidence type="ECO:0000256" key="2">
    <source>
        <dbReference type="ARBA" id="ARBA00004651"/>
    </source>
</evidence>
<keyword evidence="9" id="KW-0297">G-protein coupled receptor</keyword>